<dbReference type="InterPro" id="IPR025799">
    <property type="entry name" value="Arg_MeTrfase"/>
</dbReference>
<dbReference type="GO" id="GO:0016274">
    <property type="term" value="F:protein-arginine N-methyltransferase activity"/>
    <property type="evidence" value="ECO:0007669"/>
    <property type="project" value="InterPro"/>
</dbReference>
<feature type="compositionally biased region" description="Low complexity" evidence="2">
    <location>
        <begin position="1277"/>
        <end position="1291"/>
    </location>
</feature>
<feature type="chain" id="PRO_5042278686" evidence="3">
    <location>
        <begin position="21"/>
        <end position="1453"/>
    </location>
</feature>
<keyword evidence="5" id="KW-1185">Reference proteome</keyword>
<comment type="caution">
    <text evidence="4">The sequence shown here is derived from an EMBL/GenBank/DDBJ whole genome shotgun (WGS) entry which is preliminary data.</text>
</comment>
<dbReference type="PANTHER" id="PTHR11006:SF4">
    <property type="entry name" value="PROTEIN ARGININE N-METHYLTRANSFERASE 7"/>
    <property type="match status" value="1"/>
</dbReference>
<dbReference type="Gene3D" id="2.70.160.11">
    <property type="entry name" value="Hnrnp arginine n-methyltransferase1"/>
    <property type="match status" value="2"/>
</dbReference>
<keyword evidence="3" id="KW-0732">Signal</keyword>
<organism evidence="4 5">
    <name type="scientific">Prototheca wickerhamii</name>
    <dbReference type="NCBI Taxonomy" id="3111"/>
    <lineage>
        <taxon>Eukaryota</taxon>
        <taxon>Viridiplantae</taxon>
        <taxon>Chlorophyta</taxon>
        <taxon>core chlorophytes</taxon>
        <taxon>Trebouxiophyceae</taxon>
        <taxon>Chlorellales</taxon>
        <taxon>Chlorellaceae</taxon>
        <taxon>Prototheca</taxon>
    </lineage>
</organism>
<name>A0AAD9IE58_PROWI</name>
<evidence type="ECO:0000313" key="4">
    <source>
        <dbReference type="EMBL" id="KAK2076594.1"/>
    </source>
</evidence>
<gene>
    <name evidence="4" type="ORF">QBZ16_005354</name>
</gene>
<dbReference type="SUPFAM" id="SSF53335">
    <property type="entry name" value="S-adenosyl-L-methionine-dependent methyltransferases"/>
    <property type="match status" value="2"/>
</dbReference>
<keyword evidence="1" id="KW-0949">S-adenosyl-L-methionine</keyword>
<protein>
    <submittedName>
        <fullName evidence="4">Uncharacterized protein</fullName>
    </submittedName>
</protein>
<evidence type="ECO:0000313" key="5">
    <source>
        <dbReference type="Proteomes" id="UP001255856"/>
    </source>
</evidence>
<proteinExistence type="predicted"/>
<feature type="region of interest" description="Disordered" evidence="2">
    <location>
        <begin position="1277"/>
        <end position="1301"/>
    </location>
</feature>
<dbReference type="Proteomes" id="UP001255856">
    <property type="component" value="Unassembled WGS sequence"/>
</dbReference>
<sequence>MTRFVLLLAVAVCLLRPIRALEPQIIELPPTQEGDKYVNATLKWQGTSCPRSFLILPPIGKNHQLYTTWLDDPEHRMFDIVALYFGASLESFSCPECLAILHRRGGKWRLFYLFTQTPVWRRVLEMYAYFGVPDDDLVMSTHVINAAFQVSADRGLSLSQPAVCRHLHSHAIWPNLVQERGTFLRYVAHVEIQFPIYSRNLLRGLVIPAELAMASSGWGLDHIWPFLMRYPRDKIAVIDAVCMLHPTFDIQAGKESVYANRHPLGWSSSEEEKHLKQHFNLTPETVRERITTPVTATIWSRELMPEGGYVFNDTVVCPNGTEAFTVAEGSPTLPELAQNLPAGLLRQGPEPRGEGPSRQEHLSTALGRLIQSTLVTRALLVSNAISLALVIRATWNRLDRLERRGRRLAGCQPLTPAASSKDFMGNAVVEEEPRWSSENGHVNIDDPRLGPKSDHDDAEVAARVDEEEQLVWNDRTIMSLKLLELNSRAAAELKAGDPARALGIWRALFRKARAQNLTHPEMHTVVGNACAAALQCELWQEALDLARRGRELAEGALRRNGRASPGRGLEADPLDPALRQSLEQARQRLAEEILQGQDQVKLKALTFPVAHQRISYHPASAPLHRLRADDMLPLRLLTPFQAENDYAVRDTIAYVTSMSDTLMPRRHIRILEDKARMTRLCGAVRRAVARVAGDGDREARVLDLSAGAGVLAAAALRAGARHVTAVERWLYLALTCKEVLDANGFDEDSFKVVYKRPTDLQLTTDVPVCANIILAPLLVDEGLLSGGLVPSVRHALDLLATHDAIVLPASVTVFVQPIEVRVGARRVAGLDLSPADAHRWAPAYLAGADAASGAIVALGPAVEAWHFDLAAPPTECDTKTLDIAFDKEGKWNAVRFWYKLRLLAGDNDDEDNVLSTDDSKFTSLRPAIQYLRGQLPVERNNLLPLLAAHNTVRLRFDLEEAAYAAVSTQDASFPQRTFAMLRDERKYAAYGRALGRAVRTLRARDGEAHALDVGAGAGPLALHGSLAAVARQVVAANSAARTVSVVHRDAALLERGRDVRPLGVNLLVADLFDAGLLGDNALYTLEAARQKVAQPGCVTVPAAATVYCVGVQLQTPAVDGTDVAPIDRYRWDEGVQQVRLSKLPHVALTKPARAAEIFFDGAKRRRVRDTLLKLEVVRSGTLNAIVFWHDLHLDDVETLSNAPPGYGADGVVLDVQTVEEEHAPPQAQPPAFEACERFAGPRPGAYFGTGELGTGYYAAADAADACPTSGQALVAEAATQSDQQADSSLASPLNLAAPRPGPDAPEHYWGQALQTLDCQVAVRAGKTVSLVVKREPSRIAFSLRQGIGEEAPRPPWLVRWGGGASVENPHVQRVHYCELLVRDFLQRVKSKRFPPIEEDLRIPLAHSGSLILDVAALQQISHELVVLEKINQTPEFSPGAVLEAVTRPSLEFG</sequence>
<feature type="signal peptide" evidence="3">
    <location>
        <begin position="1"/>
        <end position="20"/>
    </location>
</feature>
<accession>A0AAD9IE58</accession>
<feature type="region of interest" description="Disordered" evidence="2">
    <location>
        <begin position="431"/>
        <end position="455"/>
    </location>
</feature>
<reference evidence="4" key="1">
    <citation type="submission" date="2021-01" db="EMBL/GenBank/DDBJ databases">
        <authorList>
            <person name="Eckstrom K.M.E."/>
        </authorList>
    </citation>
    <scope>NUCLEOTIDE SEQUENCE</scope>
    <source>
        <strain evidence="4">UVCC 0001</strain>
    </source>
</reference>
<dbReference type="PANTHER" id="PTHR11006">
    <property type="entry name" value="PROTEIN ARGININE N-METHYLTRANSFERASE"/>
    <property type="match status" value="1"/>
</dbReference>
<dbReference type="EMBL" id="JASFZW010000009">
    <property type="protein sequence ID" value="KAK2076594.1"/>
    <property type="molecule type" value="Genomic_DNA"/>
</dbReference>
<dbReference type="GO" id="GO:0042054">
    <property type="term" value="F:histone methyltransferase activity"/>
    <property type="evidence" value="ECO:0007669"/>
    <property type="project" value="TreeGrafter"/>
</dbReference>
<dbReference type="Gene3D" id="3.40.50.150">
    <property type="entry name" value="Vaccinia Virus protein VP39"/>
    <property type="match status" value="2"/>
</dbReference>
<evidence type="ECO:0000256" key="3">
    <source>
        <dbReference type="SAM" id="SignalP"/>
    </source>
</evidence>
<evidence type="ECO:0000256" key="2">
    <source>
        <dbReference type="SAM" id="MobiDB-lite"/>
    </source>
</evidence>
<dbReference type="InterPro" id="IPR029063">
    <property type="entry name" value="SAM-dependent_MTases_sf"/>
</dbReference>
<evidence type="ECO:0000256" key="1">
    <source>
        <dbReference type="ARBA" id="ARBA00022691"/>
    </source>
</evidence>
<feature type="compositionally biased region" description="Basic and acidic residues" evidence="2">
    <location>
        <begin position="443"/>
        <end position="455"/>
    </location>
</feature>